<dbReference type="Gene3D" id="3.40.640.10">
    <property type="entry name" value="Type I PLP-dependent aspartate aminotransferase-like (Major domain)"/>
    <property type="match status" value="1"/>
</dbReference>
<dbReference type="InterPro" id="IPR010977">
    <property type="entry name" value="Aromatic_deC"/>
</dbReference>
<dbReference type="InterPro" id="IPR015421">
    <property type="entry name" value="PyrdxlP-dep_Trfase_major"/>
</dbReference>
<organism evidence="7">
    <name type="scientific">Heliothis virescens</name>
    <name type="common">Tobacco budworm moth</name>
    <dbReference type="NCBI Taxonomy" id="7102"/>
    <lineage>
        <taxon>Eukaryota</taxon>
        <taxon>Metazoa</taxon>
        <taxon>Ecdysozoa</taxon>
        <taxon>Arthropoda</taxon>
        <taxon>Hexapoda</taxon>
        <taxon>Insecta</taxon>
        <taxon>Pterygota</taxon>
        <taxon>Neoptera</taxon>
        <taxon>Endopterygota</taxon>
        <taxon>Lepidoptera</taxon>
        <taxon>Glossata</taxon>
        <taxon>Ditrysia</taxon>
        <taxon>Noctuoidea</taxon>
        <taxon>Noctuidae</taxon>
        <taxon>Heliothinae</taxon>
        <taxon>Heliothis</taxon>
    </lineage>
</organism>
<dbReference type="STRING" id="7102.A0A2A4K5T6"/>
<dbReference type="GO" id="GO:0019752">
    <property type="term" value="P:carboxylic acid metabolic process"/>
    <property type="evidence" value="ECO:0007669"/>
    <property type="project" value="InterPro"/>
</dbReference>
<evidence type="ECO:0000313" key="7">
    <source>
        <dbReference type="EMBL" id="PCG79133.1"/>
    </source>
</evidence>
<evidence type="ECO:0008006" key="8">
    <source>
        <dbReference type="Google" id="ProtNLM"/>
    </source>
</evidence>
<gene>
    <name evidence="7" type="ORF">B5V51_1869</name>
</gene>
<feature type="modified residue" description="N6-(pyridoxal phosphate)lysine" evidence="5">
    <location>
        <position position="303"/>
    </location>
</feature>
<dbReference type="PANTHER" id="PTHR11999:SF60">
    <property type="entry name" value="3,4-DIHYDROXYPHENYLACETALDEHYDE SYNTHASE"/>
    <property type="match status" value="1"/>
</dbReference>
<dbReference type="Pfam" id="PF00282">
    <property type="entry name" value="Pyridoxal_deC"/>
    <property type="match status" value="1"/>
</dbReference>
<evidence type="ECO:0000256" key="4">
    <source>
        <dbReference type="ARBA" id="ARBA00023239"/>
    </source>
</evidence>
<dbReference type="GO" id="GO:0030170">
    <property type="term" value="F:pyridoxal phosphate binding"/>
    <property type="evidence" value="ECO:0007669"/>
    <property type="project" value="InterPro"/>
</dbReference>
<dbReference type="GO" id="GO:0006520">
    <property type="term" value="P:amino acid metabolic process"/>
    <property type="evidence" value="ECO:0007669"/>
    <property type="project" value="InterPro"/>
</dbReference>
<comment type="similarity">
    <text evidence="2 6">Belongs to the group II decarboxylase family.</text>
</comment>
<dbReference type="Gene3D" id="1.20.1340.10">
    <property type="entry name" value="dopa decarboxylase, N-terminal domain"/>
    <property type="match status" value="1"/>
</dbReference>
<dbReference type="CDD" id="cd06450">
    <property type="entry name" value="DOPA_deC_like"/>
    <property type="match status" value="1"/>
</dbReference>
<evidence type="ECO:0000256" key="6">
    <source>
        <dbReference type="RuleBase" id="RU000382"/>
    </source>
</evidence>
<dbReference type="SUPFAM" id="SSF53383">
    <property type="entry name" value="PLP-dependent transferases"/>
    <property type="match status" value="1"/>
</dbReference>
<dbReference type="FunFam" id="1.20.1340.10:FF:000001">
    <property type="entry name" value="Histidine decarboxylase"/>
    <property type="match status" value="1"/>
</dbReference>
<keyword evidence="3 5" id="KW-0663">Pyridoxal phosphate</keyword>
<dbReference type="GO" id="GO:0004058">
    <property type="term" value="F:aromatic-L-amino-acid decarboxylase activity"/>
    <property type="evidence" value="ECO:0007669"/>
    <property type="project" value="TreeGrafter"/>
</dbReference>
<dbReference type="PANTHER" id="PTHR11999">
    <property type="entry name" value="GROUP II PYRIDOXAL-5-PHOSPHATE DECARBOXYLASE"/>
    <property type="match status" value="1"/>
</dbReference>
<comment type="cofactor">
    <cofactor evidence="1 5 6">
        <name>pyridoxal 5'-phosphate</name>
        <dbReference type="ChEBI" id="CHEBI:597326"/>
    </cofactor>
</comment>
<dbReference type="InterPro" id="IPR015424">
    <property type="entry name" value="PyrdxlP-dep_Trfase"/>
</dbReference>
<evidence type="ECO:0000256" key="2">
    <source>
        <dbReference type="ARBA" id="ARBA00009533"/>
    </source>
</evidence>
<accession>A0A2A4K5T6</accession>
<dbReference type="InterPro" id="IPR015422">
    <property type="entry name" value="PyrdxlP-dep_Trfase_small"/>
</dbReference>
<dbReference type="GO" id="GO:0005737">
    <property type="term" value="C:cytoplasm"/>
    <property type="evidence" value="ECO:0007669"/>
    <property type="project" value="TreeGrafter"/>
</dbReference>
<dbReference type="EMBL" id="NWSH01000140">
    <property type="protein sequence ID" value="PCG79133.1"/>
    <property type="molecule type" value="Genomic_DNA"/>
</dbReference>
<sequence>MDAQQFREFGKAAVDLLADYVENIRDTDVLPSVEPGFLLNSLPEDAPEQPEQWQDILKDFSQAIMPGITHWQSPRFHAFYPTGASYASMVGGLLCDGLSVIGFSWMSSPACTELEVVTMNWLGKLLGIPEEFLHCSSGPGGGVIQGSASEATLVGLLAAKDKTVRKLIKNNPNLDEDEIKPKLVAYTSDQCNSSVEKAGLLGSMKMRLLKADGEGRLRGETLKQAFEEDRAQGLIPCYVIANLGTTGTCAFDPLYELGPVCNEADVWLHVDAAYAGAAFICPEYRHLMRGIELVDSIDINAHKWMPVTFDCSAMWVKDGYDLVRAFDVQRIYLDDVKTDNKIPDYRHWQIPLGRRFRALKLWTVLRIYGAERLRKHIRDQISLAQYFAKLVRADDRFIVEPEPSMGLVCFRLKGGDIITRKLLDQLTDKKKVFMVAGTYKERYVIRFVICSRLTQKEDVDYSWKQIKSEVDLLYPDKIHTKAQIPAIDQIVAREICEKSK</sequence>
<evidence type="ECO:0000256" key="3">
    <source>
        <dbReference type="ARBA" id="ARBA00022898"/>
    </source>
</evidence>
<name>A0A2A4K5T6_HELVI</name>
<keyword evidence="4 6" id="KW-0456">Lyase</keyword>
<evidence type="ECO:0000256" key="1">
    <source>
        <dbReference type="ARBA" id="ARBA00001933"/>
    </source>
</evidence>
<reference evidence="7" key="1">
    <citation type="submission" date="2017-09" db="EMBL/GenBank/DDBJ databases">
        <title>Contemporary evolution of a Lepidopteran species, Heliothis virescens, in response to modern agricultural practices.</title>
        <authorList>
            <person name="Fritz M.L."/>
            <person name="Deyonke A.M."/>
            <person name="Papanicolaou A."/>
            <person name="Micinski S."/>
            <person name="Westbrook J."/>
            <person name="Gould F."/>
        </authorList>
    </citation>
    <scope>NUCLEOTIDE SEQUENCE [LARGE SCALE GENOMIC DNA]</scope>
    <source>
        <strain evidence="7">HvINT-</strain>
        <tissue evidence="7">Whole body</tissue>
    </source>
</reference>
<dbReference type="AlphaFoldDB" id="A0A2A4K5T6"/>
<dbReference type="InterPro" id="IPR002129">
    <property type="entry name" value="PyrdxlP-dep_de-COase"/>
</dbReference>
<evidence type="ECO:0000256" key="5">
    <source>
        <dbReference type="PIRSR" id="PIRSR602129-50"/>
    </source>
</evidence>
<dbReference type="GO" id="GO:0006584">
    <property type="term" value="P:catecholamine metabolic process"/>
    <property type="evidence" value="ECO:0007669"/>
    <property type="project" value="TreeGrafter"/>
</dbReference>
<dbReference type="Gene3D" id="3.90.1150.10">
    <property type="entry name" value="Aspartate Aminotransferase, domain 1"/>
    <property type="match status" value="1"/>
</dbReference>
<dbReference type="PRINTS" id="PR00800">
    <property type="entry name" value="YHDCRBOXLASE"/>
</dbReference>
<dbReference type="InterPro" id="IPR021115">
    <property type="entry name" value="Pyridoxal-P_BS"/>
</dbReference>
<comment type="caution">
    <text evidence="7">The sequence shown here is derived from an EMBL/GenBank/DDBJ whole genome shotgun (WGS) entry which is preliminary data.</text>
</comment>
<protein>
    <recommendedName>
        <fullName evidence="8">Aromatic-L-amino-acid decarboxylase</fullName>
    </recommendedName>
</protein>
<dbReference type="FunFam" id="3.40.640.10:FF:000025">
    <property type="entry name" value="Histidine decarboxylase"/>
    <property type="match status" value="1"/>
</dbReference>
<proteinExistence type="inferred from homology"/>
<dbReference type="PROSITE" id="PS00392">
    <property type="entry name" value="DDC_GAD_HDC_YDC"/>
    <property type="match status" value="1"/>
</dbReference>